<evidence type="ECO:0000313" key="1">
    <source>
        <dbReference type="EMBL" id="KAK8528335.1"/>
    </source>
</evidence>
<comment type="caution">
    <text evidence="1">The sequence shown here is derived from an EMBL/GenBank/DDBJ whole genome shotgun (WGS) entry which is preliminary data.</text>
</comment>
<sequence>MLFLRKIRLGDWDQKEFFLGCFDRRWCFSTNEGTNRAPPAWMRDYETREGLSEEDNEAYMVMSTTDDPILFEVDVKSENGGEQWMQK</sequence>
<accession>A0ABR2D2N1</accession>
<evidence type="ECO:0000313" key="2">
    <source>
        <dbReference type="Proteomes" id="UP001472677"/>
    </source>
</evidence>
<proteinExistence type="predicted"/>
<dbReference type="EMBL" id="JBBPBM010000037">
    <property type="protein sequence ID" value="KAK8528335.1"/>
    <property type="molecule type" value="Genomic_DNA"/>
</dbReference>
<protein>
    <submittedName>
        <fullName evidence="1">Uncharacterized protein</fullName>
    </submittedName>
</protein>
<reference evidence="1 2" key="1">
    <citation type="journal article" date="2024" name="G3 (Bethesda)">
        <title>Genome assembly of Hibiscus sabdariffa L. provides insights into metabolisms of medicinal natural products.</title>
        <authorList>
            <person name="Kim T."/>
        </authorList>
    </citation>
    <scope>NUCLEOTIDE SEQUENCE [LARGE SCALE GENOMIC DNA]</scope>
    <source>
        <strain evidence="1">TK-2024</strain>
        <tissue evidence="1">Old leaves</tissue>
    </source>
</reference>
<name>A0ABR2D2N1_9ROSI</name>
<keyword evidence="2" id="KW-1185">Reference proteome</keyword>
<organism evidence="1 2">
    <name type="scientific">Hibiscus sabdariffa</name>
    <name type="common">roselle</name>
    <dbReference type="NCBI Taxonomy" id="183260"/>
    <lineage>
        <taxon>Eukaryota</taxon>
        <taxon>Viridiplantae</taxon>
        <taxon>Streptophyta</taxon>
        <taxon>Embryophyta</taxon>
        <taxon>Tracheophyta</taxon>
        <taxon>Spermatophyta</taxon>
        <taxon>Magnoliopsida</taxon>
        <taxon>eudicotyledons</taxon>
        <taxon>Gunneridae</taxon>
        <taxon>Pentapetalae</taxon>
        <taxon>rosids</taxon>
        <taxon>malvids</taxon>
        <taxon>Malvales</taxon>
        <taxon>Malvaceae</taxon>
        <taxon>Malvoideae</taxon>
        <taxon>Hibiscus</taxon>
    </lineage>
</organism>
<dbReference type="Proteomes" id="UP001472677">
    <property type="component" value="Unassembled WGS sequence"/>
</dbReference>
<gene>
    <name evidence="1" type="ORF">V6N12_074866</name>
</gene>